<proteinExistence type="predicted"/>
<reference evidence="1 2" key="1">
    <citation type="journal article" date="2018" name="Front. Plant Sci.">
        <title>Red Clover (Trifolium pratense) and Zigzag Clover (T. medium) - A Picture of Genomic Similarities and Differences.</title>
        <authorList>
            <person name="Dluhosova J."/>
            <person name="Istvanek J."/>
            <person name="Nedelnik J."/>
            <person name="Repkova J."/>
        </authorList>
    </citation>
    <scope>NUCLEOTIDE SEQUENCE [LARGE SCALE GENOMIC DNA]</scope>
    <source>
        <strain evidence="2">cv. 10/8</strain>
        <tissue evidence="1">Leaf</tissue>
    </source>
</reference>
<sequence>MELSIRLHHHTIRIPMDKQRSRTVSFQISDRPYSISDGI</sequence>
<dbReference type="Proteomes" id="UP000265520">
    <property type="component" value="Unassembled WGS sequence"/>
</dbReference>
<organism evidence="1 2">
    <name type="scientific">Trifolium medium</name>
    <dbReference type="NCBI Taxonomy" id="97028"/>
    <lineage>
        <taxon>Eukaryota</taxon>
        <taxon>Viridiplantae</taxon>
        <taxon>Streptophyta</taxon>
        <taxon>Embryophyta</taxon>
        <taxon>Tracheophyta</taxon>
        <taxon>Spermatophyta</taxon>
        <taxon>Magnoliopsida</taxon>
        <taxon>eudicotyledons</taxon>
        <taxon>Gunneridae</taxon>
        <taxon>Pentapetalae</taxon>
        <taxon>rosids</taxon>
        <taxon>fabids</taxon>
        <taxon>Fabales</taxon>
        <taxon>Fabaceae</taxon>
        <taxon>Papilionoideae</taxon>
        <taxon>50 kb inversion clade</taxon>
        <taxon>NPAAA clade</taxon>
        <taxon>Hologalegina</taxon>
        <taxon>IRL clade</taxon>
        <taxon>Trifolieae</taxon>
        <taxon>Trifolium</taxon>
    </lineage>
</organism>
<dbReference type="AlphaFoldDB" id="A0A392SZ77"/>
<evidence type="ECO:0000313" key="1">
    <source>
        <dbReference type="EMBL" id="MCI53782.1"/>
    </source>
</evidence>
<comment type="caution">
    <text evidence="1">The sequence shown here is derived from an EMBL/GenBank/DDBJ whole genome shotgun (WGS) entry which is preliminary data.</text>
</comment>
<protein>
    <submittedName>
        <fullName evidence="1">Uncharacterized protein</fullName>
    </submittedName>
</protein>
<name>A0A392SZ77_9FABA</name>
<keyword evidence="2" id="KW-1185">Reference proteome</keyword>
<dbReference type="EMBL" id="LXQA010468760">
    <property type="protein sequence ID" value="MCI53782.1"/>
    <property type="molecule type" value="Genomic_DNA"/>
</dbReference>
<evidence type="ECO:0000313" key="2">
    <source>
        <dbReference type="Proteomes" id="UP000265520"/>
    </source>
</evidence>
<accession>A0A392SZ77</accession>
<feature type="non-terminal residue" evidence="1">
    <location>
        <position position="39"/>
    </location>
</feature>